<dbReference type="GO" id="GO:0005886">
    <property type="term" value="C:plasma membrane"/>
    <property type="evidence" value="ECO:0007669"/>
    <property type="project" value="UniProtKB-SubCell"/>
</dbReference>
<dbReference type="InterPro" id="IPR022791">
    <property type="entry name" value="L-PG_synthase/AglD"/>
</dbReference>
<feature type="transmembrane region" description="Helical" evidence="6">
    <location>
        <begin position="252"/>
        <end position="273"/>
    </location>
</feature>
<feature type="transmembrane region" description="Helical" evidence="6">
    <location>
        <begin position="118"/>
        <end position="138"/>
    </location>
</feature>
<feature type="transmembrane region" description="Helical" evidence="6">
    <location>
        <begin position="498"/>
        <end position="526"/>
    </location>
</feature>
<comment type="subcellular location">
    <subcellularLocation>
        <location evidence="1">Cell membrane</location>
        <topology evidence="1">Multi-pass membrane protein</topology>
    </subcellularLocation>
</comment>
<dbReference type="Pfam" id="PF03706">
    <property type="entry name" value="LPG_synthase_TM"/>
    <property type="match status" value="1"/>
</dbReference>
<feature type="transmembrane region" description="Helical" evidence="6">
    <location>
        <begin position="410"/>
        <end position="431"/>
    </location>
</feature>
<dbReference type="AlphaFoldDB" id="A0A7M2WQ24"/>
<evidence type="ECO:0000256" key="4">
    <source>
        <dbReference type="ARBA" id="ARBA00022989"/>
    </source>
</evidence>
<keyword evidence="8" id="KW-1185">Reference proteome</keyword>
<evidence type="ECO:0000256" key="6">
    <source>
        <dbReference type="SAM" id="Phobius"/>
    </source>
</evidence>
<accession>A0A7M2WQ24</accession>
<reference evidence="7 8" key="1">
    <citation type="submission" date="2020-10" db="EMBL/GenBank/DDBJ databases">
        <title>Wide distribution of Phycisphaera-like planctomycetes from WD2101 soil group in peatlands and genome analysis of the first cultivated representative.</title>
        <authorList>
            <person name="Dedysh S.N."/>
            <person name="Beletsky A.V."/>
            <person name="Ivanova A."/>
            <person name="Kulichevskaya I.S."/>
            <person name="Suzina N.E."/>
            <person name="Philippov D.A."/>
            <person name="Rakitin A.L."/>
            <person name="Mardanov A.V."/>
            <person name="Ravin N.V."/>
        </authorList>
    </citation>
    <scope>NUCLEOTIDE SEQUENCE [LARGE SCALE GENOMIC DNA]</scope>
    <source>
        <strain evidence="7 8">M1803</strain>
    </source>
</reference>
<feature type="transmembrane region" description="Helical" evidence="6">
    <location>
        <begin position="46"/>
        <end position="64"/>
    </location>
</feature>
<evidence type="ECO:0000313" key="8">
    <source>
        <dbReference type="Proteomes" id="UP000593765"/>
    </source>
</evidence>
<evidence type="ECO:0000256" key="2">
    <source>
        <dbReference type="ARBA" id="ARBA00022475"/>
    </source>
</evidence>
<keyword evidence="5 6" id="KW-0472">Membrane</keyword>
<evidence type="ECO:0000313" key="7">
    <source>
        <dbReference type="EMBL" id="QOV87352.1"/>
    </source>
</evidence>
<keyword evidence="3 6" id="KW-0812">Transmembrane</keyword>
<evidence type="ECO:0000256" key="1">
    <source>
        <dbReference type="ARBA" id="ARBA00004651"/>
    </source>
</evidence>
<evidence type="ECO:0000256" key="3">
    <source>
        <dbReference type="ARBA" id="ARBA00022692"/>
    </source>
</evidence>
<dbReference type="Proteomes" id="UP000593765">
    <property type="component" value="Chromosome"/>
</dbReference>
<dbReference type="RefSeq" id="WP_206290253.1">
    <property type="nucleotide sequence ID" value="NZ_CP063458.1"/>
</dbReference>
<feature type="transmembrane region" description="Helical" evidence="6">
    <location>
        <begin position="367"/>
        <end position="389"/>
    </location>
</feature>
<name>A0A7M2WQ24_9BACT</name>
<feature type="transmembrane region" description="Helical" evidence="6">
    <location>
        <begin position="85"/>
        <end position="106"/>
    </location>
</feature>
<keyword evidence="2" id="KW-1003">Cell membrane</keyword>
<sequence length="540" mass="61029">MKEQTDQPAGHSTSAWALQWVAFLLKNVFGWALIVASFIIGPAIPGPGGIPVFIVGFALITFPGKRKLTARVLRGRPVDARSASYRIAATATAFLVPAAVLAYIELQWKLWRYATNELAIATFACYLAVAGLTLWVFWNGRLLNWLIRKVPVIRRRVRPWMRDRGIDLLPPRRRRRFVNVARNSTTTDFMDETILQLDQRHVTRMQHWSVVARRWGKKVLGVVLTIGIFVWILKPIVLNWDKVKDRIWEMNWGRVAIASALFAAYLFTFRALVWRRLLKNFGHKLPIWPTVRIWSTSELARYLPGSVWQVVGRVYLIKPYGVRGSVCSTSQVMELALYLLANLIVALGALTFLGWKSFEGRERTMMIVAAGLVPLLSLALHPKVFYTLADKILVALKKPPIQKRMRWKSLIDLLLWNVLGLTVQGLAIYLVVAELLQLPIAKWWVVTGAFCLSWCAGFLAFWAPGGLGVREAVFIAAMSFAIPHAVRSGQLQDPEQRQLFLIFLSVLLRIWATVGELLLTGLAYLLDWSGAKRGRGEVAG</sequence>
<feature type="transmembrane region" description="Helical" evidence="6">
    <location>
        <begin position="469"/>
        <end position="486"/>
    </location>
</feature>
<feature type="transmembrane region" description="Helical" evidence="6">
    <location>
        <begin position="335"/>
        <end position="355"/>
    </location>
</feature>
<evidence type="ECO:0000256" key="5">
    <source>
        <dbReference type="ARBA" id="ARBA00023136"/>
    </source>
</evidence>
<feature type="transmembrane region" description="Helical" evidence="6">
    <location>
        <begin position="219"/>
        <end position="240"/>
    </location>
</feature>
<dbReference type="EMBL" id="CP063458">
    <property type="protein sequence ID" value="QOV87352.1"/>
    <property type="molecule type" value="Genomic_DNA"/>
</dbReference>
<organism evidence="7 8">
    <name type="scientific">Humisphaera borealis</name>
    <dbReference type="NCBI Taxonomy" id="2807512"/>
    <lineage>
        <taxon>Bacteria</taxon>
        <taxon>Pseudomonadati</taxon>
        <taxon>Planctomycetota</taxon>
        <taxon>Phycisphaerae</taxon>
        <taxon>Tepidisphaerales</taxon>
        <taxon>Tepidisphaeraceae</taxon>
        <taxon>Humisphaera</taxon>
    </lineage>
</organism>
<feature type="transmembrane region" description="Helical" evidence="6">
    <location>
        <begin position="20"/>
        <end position="40"/>
    </location>
</feature>
<proteinExistence type="predicted"/>
<dbReference type="KEGG" id="hbs:IPV69_13740"/>
<feature type="transmembrane region" description="Helical" evidence="6">
    <location>
        <begin position="443"/>
        <end position="462"/>
    </location>
</feature>
<gene>
    <name evidence="7" type="ORF">IPV69_13740</name>
</gene>
<protein>
    <submittedName>
        <fullName evidence="7">Flippase-like domain-containing protein</fullName>
    </submittedName>
</protein>
<keyword evidence="4 6" id="KW-1133">Transmembrane helix</keyword>